<dbReference type="Proteomes" id="UP000019132">
    <property type="component" value="Unassembled WGS sequence"/>
</dbReference>
<keyword evidence="3" id="KW-1185">Reference proteome</keyword>
<accession>K3WMT0</accession>
<feature type="transmembrane region" description="Helical" evidence="1">
    <location>
        <begin position="31"/>
        <end position="53"/>
    </location>
</feature>
<dbReference type="VEuPathDB" id="FungiDB:PYU1_G006260"/>
<dbReference type="EMBL" id="GL376625">
    <property type="status" value="NOT_ANNOTATED_CDS"/>
    <property type="molecule type" value="Genomic_DNA"/>
</dbReference>
<dbReference type="STRING" id="431595.K3WMT0"/>
<sequence>MSASAAYAYSSPSYRGPPLPVLVTEKDLPRALLVVALGTLLAALLALQLDAFYAAPDGSEKQDAAFYYPNVGYFLAVYKALMVLSRYHGHGTYILYEALWGCNIAIVFVIMAVFFSKPFLVGVAMAIVSGDQLLWYIDLLSYPFMGKFPTGAVTYLTYPENRSFSKIFFASHHIWFLPLCFKITLGHGGMHESSFVASCIVTTFLAAYCRLLTPFQAKVPYADHIVYLNVNGAFEFWKDIDIPLLHVFDHRHPLVYLPYLAVVGNLVANGLPHMVLMGISLTLQFHPMLQG</sequence>
<reference evidence="3" key="1">
    <citation type="journal article" date="2010" name="Genome Biol.">
        <title>Genome sequence of the necrotrophic plant pathogen Pythium ultimum reveals original pathogenicity mechanisms and effector repertoire.</title>
        <authorList>
            <person name="Levesque C.A."/>
            <person name="Brouwer H."/>
            <person name="Cano L."/>
            <person name="Hamilton J.P."/>
            <person name="Holt C."/>
            <person name="Huitema E."/>
            <person name="Raffaele S."/>
            <person name="Robideau G.P."/>
            <person name="Thines M."/>
            <person name="Win J."/>
            <person name="Zerillo M.M."/>
            <person name="Beakes G.W."/>
            <person name="Boore J.L."/>
            <person name="Busam D."/>
            <person name="Dumas B."/>
            <person name="Ferriera S."/>
            <person name="Fuerstenberg S.I."/>
            <person name="Gachon C.M."/>
            <person name="Gaulin E."/>
            <person name="Govers F."/>
            <person name="Grenville-Briggs L."/>
            <person name="Horner N."/>
            <person name="Hostetler J."/>
            <person name="Jiang R.H."/>
            <person name="Johnson J."/>
            <person name="Krajaejun T."/>
            <person name="Lin H."/>
            <person name="Meijer H.J."/>
            <person name="Moore B."/>
            <person name="Morris P."/>
            <person name="Phuntmart V."/>
            <person name="Puiu D."/>
            <person name="Shetty J."/>
            <person name="Stajich J.E."/>
            <person name="Tripathy S."/>
            <person name="Wawra S."/>
            <person name="van West P."/>
            <person name="Whitty B.R."/>
            <person name="Coutinho P.M."/>
            <person name="Henrissat B."/>
            <person name="Martin F."/>
            <person name="Thomas P.D."/>
            <person name="Tyler B.M."/>
            <person name="De Vries R.P."/>
            <person name="Kamoun S."/>
            <person name="Yandell M."/>
            <person name="Tisserat N."/>
            <person name="Buell C.R."/>
        </authorList>
    </citation>
    <scope>NUCLEOTIDE SEQUENCE</scope>
    <source>
        <strain evidence="3">DAOM:BR144</strain>
    </source>
</reference>
<name>K3WMT0_GLOUD</name>
<keyword evidence="1" id="KW-1133">Transmembrane helix</keyword>
<feature type="transmembrane region" description="Helical" evidence="1">
    <location>
        <begin position="93"/>
        <end position="114"/>
    </location>
</feature>
<reference evidence="2" key="3">
    <citation type="submission" date="2015-02" db="UniProtKB">
        <authorList>
            <consortium name="EnsemblProtists"/>
        </authorList>
    </citation>
    <scope>IDENTIFICATION</scope>
    <source>
        <strain evidence="2">DAOM BR144</strain>
    </source>
</reference>
<dbReference type="OMA" id="YELMWAC"/>
<dbReference type="InParanoid" id="K3WMT0"/>
<feature type="transmembrane region" description="Helical" evidence="1">
    <location>
        <begin position="65"/>
        <end position="87"/>
    </location>
</feature>
<keyword evidence="1" id="KW-0812">Transmembrane</keyword>
<reference evidence="3" key="2">
    <citation type="submission" date="2010-04" db="EMBL/GenBank/DDBJ databases">
        <authorList>
            <person name="Buell R."/>
            <person name="Hamilton J."/>
            <person name="Hostetler J."/>
        </authorList>
    </citation>
    <scope>NUCLEOTIDE SEQUENCE [LARGE SCALE GENOMIC DNA]</scope>
    <source>
        <strain evidence="3">DAOM:BR144</strain>
    </source>
</reference>
<evidence type="ECO:0000256" key="1">
    <source>
        <dbReference type="SAM" id="Phobius"/>
    </source>
</evidence>
<organism evidence="2 3">
    <name type="scientific">Globisporangium ultimum (strain ATCC 200006 / CBS 805.95 / DAOM BR144)</name>
    <name type="common">Pythium ultimum</name>
    <dbReference type="NCBI Taxonomy" id="431595"/>
    <lineage>
        <taxon>Eukaryota</taxon>
        <taxon>Sar</taxon>
        <taxon>Stramenopiles</taxon>
        <taxon>Oomycota</taxon>
        <taxon>Peronosporomycetes</taxon>
        <taxon>Pythiales</taxon>
        <taxon>Pythiaceae</taxon>
        <taxon>Globisporangium</taxon>
    </lineage>
</organism>
<keyword evidence="1" id="KW-0472">Membrane</keyword>
<evidence type="ECO:0000313" key="2">
    <source>
        <dbReference type="EnsemblProtists" id="PYU1_T006272"/>
    </source>
</evidence>
<dbReference type="HOGENOM" id="CLU_1006373_0_0_1"/>
<evidence type="ECO:0000313" key="3">
    <source>
        <dbReference type="Proteomes" id="UP000019132"/>
    </source>
</evidence>
<dbReference type="EnsemblProtists" id="PYU1_T006272">
    <property type="protein sequence ID" value="PYU1_T006272"/>
    <property type="gene ID" value="PYU1_G006260"/>
</dbReference>
<dbReference type="eggNOG" id="ENOG502S299">
    <property type="taxonomic scope" value="Eukaryota"/>
</dbReference>
<dbReference type="AlphaFoldDB" id="K3WMT0"/>
<proteinExistence type="predicted"/>
<protein>
    <submittedName>
        <fullName evidence="2">Uncharacterized protein</fullName>
    </submittedName>
</protein>